<dbReference type="InterPro" id="IPR004360">
    <property type="entry name" value="Glyas_Fos-R_dOase_dom"/>
</dbReference>
<dbReference type="RefSeq" id="WP_052290207.1">
    <property type="nucleotide sequence ID" value="NZ_JTJC03000004.1"/>
</dbReference>
<proteinExistence type="predicted"/>
<dbReference type="EMBL" id="JTJC03000004">
    <property type="protein sequence ID" value="NHC36403.1"/>
    <property type="molecule type" value="Genomic_DNA"/>
</dbReference>
<dbReference type="Gene3D" id="3.10.180.10">
    <property type="entry name" value="2,3-Dihydroxybiphenyl 1,2-Dioxygenase, domain 1"/>
    <property type="match status" value="1"/>
</dbReference>
<name>A0A9X5I576_9CYAN</name>
<dbReference type="CDD" id="cd06588">
    <property type="entry name" value="PhnB_like"/>
    <property type="match status" value="1"/>
</dbReference>
<feature type="domain" description="Glyoxalase/fosfomycin resistance/dioxygenase" evidence="1">
    <location>
        <begin position="2"/>
        <end position="129"/>
    </location>
</feature>
<keyword evidence="3" id="KW-1185">Reference proteome</keyword>
<accession>A0A9X5I576</accession>
<evidence type="ECO:0000259" key="1">
    <source>
        <dbReference type="Pfam" id="PF00903"/>
    </source>
</evidence>
<dbReference type="PANTHER" id="PTHR33990">
    <property type="entry name" value="PROTEIN YJDN-RELATED"/>
    <property type="match status" value="1"/>
</dbReference>
<organism evidence="2 3">
    <name type="scientific">Scytonema millei VB511283</name>
    <dbReference type="NCBI Taxonomy" id="1245923"/>
    <lineage>
        <taxon>Bacteria</taxon>
        <taxon>Bacillati</taxon>
        <taxon>Cyanobacteriota</taxon>
        <taxon>Cyanophyceae</taxon>
        <taxon>Nostocales</taxon>
        <taxon>Scytonemataceae</taxon>
        <taxon>Scytonema</taxon>
    </lineage>
</organism>
<evidence type="ECO:0000313" key="2">
    <source>
        <dbReference type="EMBL" id="NHC36403.1"/>
    </source>
</evidence>
<dbReference type="InterPro" id="IPR029068">
    <property type="entry name" value="Glyas_Bleomycin-R_OHBP_Dase"/>
</dbReference>
<dbReference type="OrthoDB" id="9795306at2"/>
<comment type="caution">
    <text evidence="2">The sequence shown here is derived from an EMBL/GenBank/DDBJ whole genome shotgun (WGS) entry which is preliminary data.</text>
</comment>
<evidence type="ECO:0000313" key="3">
    <source>
        <dbReference type="Proteomes" id="UP000031532"/>
    </source>
</evidence>
<dbReference type="SUPFAM" id="SSF54593">
    <property type="entry name" value="Glyoxalase/Bleomycin resistance protein/Dihydroxybiphenyl dioxygenase"/>
    <property type="match status" value="1"/>
</dbReference>
<dbReference type="AlphaFoldDB" id="A0A9X5I576"/>
<dbReference type="Proteomes" id="UP000031532">
    <property type="component" value="Unassembled WGS sequence"/>
</dbReference>
<dbReference type="Pfam" id="PF00903">
    <property type="entry name" value="Glyoxalase"/>
    <property type="match status" value="1"/>
</dbReference>
<sequence>MKINSYFMFNGNCEAAFKFYEQCLGGKITMMMTHKEAPSAEHVSPEWHDKIMHACLEVGDRLLMGSDSPSGYFETPQGFYVQISVAEPAEAERIFHALAENGKVKMPLEQTFWSARFGMLVDRFGTPWMVNCEQATNNNLQSPPVETRHL</sequence>
<dbReference type="PANTHER" id="PTHR33990:SF1">
    <property type="entry name" value="PROTEIN YJDN"/>
    <property type="match status" value="1"/>
</dbReference>
<gene>
    <name evidence="2" type="ORF">QH73_0017410</name>
</gene>
<dbReference type="InterPro" id="IPR028973">
    <property type="entry name" value="PhnB-like"/>
</dbReference>
<reference evidence="2 3" key="1">
    <citation type="journal article" date="2015" name="Genome Announc.">
        <title>Draft Genome Sequence of the Terrestrial Cyanobacterium Scytonema millei VB511283, Isolated from Eastern India.</title>
        <authorList>
            <person name="Sen D."/>
            <person name="Chandrababunaidu M.M."/>
            <person name="Singh D."/>
            <person name="Sanghi N."/>
            <person name="Ghorai A."/>
            <person name="Mishra G.P."/>
            <person name="Madduluri M."/>
            <person name="Adhikary S.P."/>
            <person name="Tripathy S."/>
        </authorList>
    </citation>
    <scope>NUCLEOTIDE SEQUENCE [LARGE SCALE GENOMIC DNA]</scope>
    <source>
        <strain evidence="2 3">VB511283</strain>
    </source>
</reference>
<protein>
    <submittedName>
        <fullName evidence="2">VOC family protein</fullName>
    </submittedName>
</protein>